<dbReference type="Pfam" id="PF05199">
    <property type="entry name" value="GMC_oxred_C"/>
    <property type="match status" value="1"/>
</dbReference>
<keyword evidence="4" id="KW-0560">Oxidoreductase</keyword>
<dbReference type="InterPro" id="IPR017896">
    <property type="entry name" value="4Fe4S_Fe-S-bd"/>
</dbReference>
<dbReference type="SUPFAM" id="SSF51905">
    <property type="entry name" value="FAD/NAD(P)-binding domain"/>
    <property type="match status" value="1"/>
</dbReference>
<evidence type="ECO:0000256" key="2">
    <source>
        <dbReference type="ARBA" id="ARBA00022630"/>
    </source>
</evidence>
<comment type="caution">
    <text evidence="6">The sequence shown here is derived from an EMBL/GenBank/DDBJ whole genome shotgun (WGS) entry which is preliminary data.</text>
</comment>
<keyword evidence="7" id="KW-1185">Reference proteome</keyword>
<dbReference type="RefSeq" id="WP_266340469.1">
    <property type="nucleotide sequence ID" value="NZ_JAPKNK010000010.1"/>
</dbReference>
<dbReference type="InterPro" id="IPR027056">
    <property type="entry name" value="Gluconate_2DH_su3"/>
</dbReference>
<evidence type="ECO:0000256" key="3">
    <source>
        <dbReference type="ARBA" id="ARBA00022827"/>
    </source>
</evidence>
<feature type="domain" description="4Fe-4S ferredoxin-type" evidence="5">
    <location>
        <begin position="334"/>
        <end position="365"/>
    </location>
</feature>
<dbReference type="InterPro" id="IPR007867">
    <property type="entry name" value="GMC_OxRtase_C"/>
</dbReference>
<protein>
    <submittedName>
        <fullName evidence="6">GMC family oxidoreductase</fullName>
    </submittedName>
</protein>
<dbReference type="PROSITE" id="PS51379">
    <property type="entry name" value="4FE4S_FER_2"/>
    <property type="match status" value="1"/>
</dbReference>
<name>A0A9X3E473_9HYPH</name>
<sequence length="676" mass="72416">MNNALLLAAVALIMPIDQDGGALEFGAPAYLDRHFRENPDQAAIVASGLDTLPADFVERAAEAQEAILRARETEAWFQLLAELVAEGVYADPDNGGNPGAASWRMVGYQHRLPEGPNGPAATGGQPPSPVPDDLDFDVVIVGAGAGGGVAAGVLADSGKRVLLLERGLRRDYADSGHRDHLRNHRLSFYGHNTGPDLDGNPRVVIDVDGIEKIVRPHETLYHNLAAAVGAGTLVYGAQAWRYHRDDFRMASLYGVPEGSSLVDWPLSFDDLEPYYERAEWEIGVSGSGSTNFHEGARARDYPMPPLPESPSTEALRRGAERLGIGVTRVPVAINSVPRDGRAACMGCGTCVGFPCPSDGKNGTQNTTIKRAIATGRCTLLTGAMAIRIETDQRGRATGVAFADAAGQQHVARSQTIVLAAGAIETPRLMLNSATAQEPNGLGNSHDLVGRNLQGHYYPGAYGLFDQPMHDSQGPGVTIATTSFSHGNPGLISGGMLADDFVRPPIQFFKQFLPPDLPRWGQAAKDFMRDNYNRTIRIIGPVHEIPTADARVRVAPHVRDRWGMPVAMLSGGVHPETMRTATYMHHRAADWLKAAGAVRTWGKAPTVSLSGGHHQAGTCRMGTDPARSVTDIDGRVWGHDNLFVCDGSLHPTNGGFNPVLTILALAFRTAEHIASTR</sequence>
<dbReference type="Pfam" id="PF13618">
    <property type="entry name" value="Gluconate_2-dh3"/>
    <property type="match status" value="1"/>
</dbReference>
<evidence type="ECO:0000256" key="4">
    <source>
        <dbReference type="ARBA" id="ARBA00023002"/>
    </source>
</evidence>
<dbReference type="InterPro" id="IPR000172">
    <property type="entry name" value="GMC_OxRdtase_N"/>
</dbReference>
<organism evidence="6 7">
    <name type="scientific">Kaistia nematophila</name>
    <dbReference type="NCBI Taxonomy" id="2994654"/>
    <lineage>
        <taxon>Bacteria</taxon>
        <taxon>Pseudomonadati</taxon>
        <taxon>Pseudomonadota</taxon>
        <taxon>Alphaproteobacteria</taxon>
        <taxon>Hyphomicrobiales</taxon>
        <taxon>Kaistiaceae</taxon>
        <taxon>Kaistia</taxon>
    </lineage>
</organism>
<dbReference type="PANTHER" id="PTHR46056">
    <property type="entry name" value="LONG-CHAIN-ALCOHOL OXIDASE"/>
    <property type="match status" value="1"/>
</dbReference>
<keyword evidence="2" id="KW-0285">Flavoprotein</keyword>
<dbReference type="EMBL" id="JAPKNK010000010">
    <property type="protein sequence ID" value="MCX5571511.1"/>
    <property type="molecule type" value="Genomic_DNA"/>
</dbReference>
<dbReference type="Proteomes" id="UP001144805">
    <property type="component" value="Unassembled WGS sequence"/>
</dbReference>
<dbReference type="Pfam" id="PF00732">
    <property type="entry name" value="GMC_oxred_N"/>
    <property type="match status" value="1"/>
</dbReference>
<evidence type="ECO:0000256" key="1">
    <source>
        <dbReference type="ARBA" id="ARBA00010790"/>
    </source>
</evidence>
<dbReference type="AlphaFoldDB" id="A0A9X3E473"/>
<dbReference type="GO" id="GO:0016614">
    <property type="term" value="F:oxidoreductase activity, acting on CH-OH group of donors"/>
    <property type="evidence" value="ECO:0007669"/>
    <property type="project" value="InterPro"/>
</dbReference>
<reference evidence="6" key="1">
    <citation type="submission" date="2022-11" db="EMBL/GenBank/DDBJ databases">
        <title>Biodiversity and phylogenetic relationships of bacteria.</title>
        <authorList>
            <person name="Machado R.A.R."/>
            <person name="Bhat A."/>
            <person name="Loulou A."/>
            <person name="Kallel S."/>
        </authorList>
    </citation>
    <scope>NUCLEOTIDE SEQUENCE</scope>
    <source>
        <strain evidence="6">K-TC2</strain>
    </source>
</reference>
<gene>
    <name evidence="6" type="ORF">OSH07_20090</name>
</gene>
<evidence type="ECO:0000313" key="7">
    <source>
        <dbReference type="Proteomes" id="UP001144805"/>
    </source>
</evidence>
<comment type="similarity">
    <text evidence="1">Belongs to the GMC oxidoreductase family.</text>
</comment>
<dbReference type="InterPro" id="IPR036188">
    <property type="entry name" value="FAD/NAD-bd_sf"/>
</dbReference>
<evidence type="ECO:0000313" key="6">
    <source>
        <dbReference type="EMBL" id="MCX5571511.1"/>
    </source>
</evidence>
<accession>A0A9X3E473</accession>
<proteinExistence type="inferred from homology"/>
<dbReference type="Gene3D" id="3.50.50.60">
    <property type="entry name" value="FAD/NAD(P)-binding domain"/>
    <property type="match status" value="2"/>
</dbReference>
<dbReference type="PANTHER" id="PTHR46056:SF12">
    <property type="entry name" value="LONG-CHAIN-ALCOHOL OXIDASE"/>
    <property type="match status" value="1"/>
</dbReference>
<evidence type="ECO:0000259" key="5">
    <source>
        <dbReference type="PROSITE" id="PS51379"/>
    </source>
</evidence>
<dbReference type="GO" id="GO:0050660">
    <property type="term" value="F:flavin adenine dinucleotide binding"/>
    <property type="evidence" value="ECO:0007669"/>
    <property type="project" value="InterPro"/>
</dbReference>
<keyword evidence="3" id="KW-0274">FAD</keyword>